<keyword evidence="1" id="KW-1133">Transmembrane helix</keyword>
<dbReference type="InterPro" id="IPR013106">
    <property type="entry name" value="Ig_V-set"/>
</dbReference>
<feature type="transmembrane region" description="Helical" evidence="1">
    <location>
        <begin position="165"/>
        <end position="193"/>
    </location>
</feature>
<dbReference type="PROSITE" id="PS50835">
    <property type="entry name" value="IG_LIKE"/>
    <property type="match status" value="1"/>
</dbReference>
<keyword evidence="2" id="KW-0732">Signal</keyword>
<gene>
    <name evidence="4" type="ORF">AAFF_G00090780</name>
</gene>
<dbReference type="Pfam" id="PF07686">
    <property type="entry name" value="V-set"/>
    <property type="match status" value="1"/>
</dbReference>
<dbReference type="InterPro" id="IPR036179">
    <property type="entry name" value="Ig-like_dom_sf"/>
</dbReference>
<dbReference type="PANTHER" id="PTHR15193">
    <property type="entry name" value="CD83 ANTIGEN"/>
    <property type="match status" value="1"/>
</dbReference>
<evidence type="ECO:0000256" key="1">
    <source>
        <dbReference type="SAM" id="Phobius"/>
    </source>
</evidence>
<dbReference type="AlphaFoldDB" id="A0AAD7RVQ5"/>
<feature type="signal peptide" evidence="2">
    <location>
        <begin position="1"/>
        <end position="22"/>
    </location>
</feature>
<name>A0AAD7RVQ5_9TELE</name>
<keyword evidence="1" id="KW-0472">Membrane</keyword>
<protein>
    <recommendedName>
        <fullName evidence="3">Ig-like domain-containing protein</fullName>
    </recommendedName>
</protein>
<dbReference type="InterPro" id="IPR013783">
    <property type="entry name" value="Ig-like_fold"/>
</dbReference>
<comment type="caution">
    <text evidence="4">The sequence shown here is derived from an EMBL/GenBank/DDBJ whole genome shotgun (WGS) entry which is preliminary data.</text>
</comment>
<keyword evidence="1" id="KW-0812">Transmembrane</keyword>
<dbReference type="PANTHER" id="PTHR15193:SF2">
    <property type="match status" value="1"/>
</dbReference>
<sequence length="206" mass="22780">MFPICYLHRLSCLFGIVTLGSSESVNSINAECGQNITLPCNATRDGEIYRYVIWYKIQWSQDMLNITRTGIIMKVNNVVKPFSGARVAMFVNGEGLLLQSIRPEDSGTYECHLSAYVGSSNKDSNLTLNVSECVIPATTPDVVTVTGVMSTSINPYMDQVVEVSMVLIVSGFSAVAVVKVVLSILSVGVLLMVRKREENRRLKFWK</sequence>
<dbReference type="SUPFAM" id="SSF48726">
    <property type="entry name" value="Immunoglobulin"/>
    <property type="match status" value="1"/>
</dbReference>
<dbReference type="InterPro" id="IPR003599">
    <property type="entry name" value="Ig_sub"/>
</dbReference>
<dbReference type="InterPro" id="IPR007110">
    <property type="entry name" value="Ig-like_dom"/>
</dbReference>
<dbReference type="SMART" id="SM00409">
    <property type="entry name" value="IG"/>
    <property type="match status" value="1"/>
</dbReference>
<evidence type="ECO:0000313" key="4">
    <source>
        <dbReference type="EMBL" id="KAJ8391291.1"/>
    </source>
</evidence>
<accession>A0AAD7RVQ5</accession>
<evidence type="ECO:0000313" key="5">
    <source>
        <dbReference type="Proteomes" id="UP001221898"/>
    </source>
</evidence>
<dbReference type="Gene3D" id="2.60.40.10">
    <property type="entry name" value="Immunoglobulins"/>
    <property type="match status" value="1"/>
</dbReference>
<feature type="domain" description="Ig-like" evidence="3">
    <location>
        <begin position="33"/>
        <end position="129"/>
    </location>
</feature>
<proteinExistence type="predicted"/>
<keyword evidence="5" id="KW-1185">Reference proteome</keyword>
<dbReference type="EMBL" id="JAINUG010000159">
    <property type="protein sequence ID" value="KAJ8391291.1"/>
    <property type="molecule type" value="Genomic_DNA"/>
</dbReference>
<organism evidence="4 5">
    <name type="scientific">Aldrovandia affinis</name>
    <dbReference type="NCBI Taxonomy" id="143900"/>
    <lineage>
        <taxon>Eukaryota</taxon>
        <taxon>Metazoa</taxon>
        <taxon>Chordata</taxon>
        <taxon>Craniata</taxon>
        <taxon>Vertebrata</taxon>
        <taxon>Euteleostomi</taxon>
        <taxon>Actinopterygii</taxon>
        <taxon>Neopterygii</taxon>
        <taxon>Teleostei</taxon>
        <taxon>Notacanthiformes</taxon>
        <taxon>Halosauridae</taxon>
        <taxon>Aldrovandia</taxon>
    </lineage>
</organism>
<evidence type="ECO:0000256" key="2">
    <source>
        <dbReference type="SAM" id="SignalP"/>
    </source>
</evidence>
<reference evidence="4" key="1">
    <citation type="journal article" date="2023" name="Science">
        <title>Genome structures resolve the early diversification of teleost fishes.</title>
        <authorList>
            <person name="Parey E."/>
            <person name="Louis A."/>
            <person name="Montfort J."/>
            <person name="Bouchez O."/>
            <person name="Roques C."/>
            <person name="Iampietro C."/>
            <person name="Lluch J."/>
            <person name="Castinel A."/>
            <person name="Donnadieu C."/>
            <person name="Desvignes T."/>
            <person name="Floi Bucao C."/>
            <person name="Jouanno E."/>
            <person name="Wen M."/>
            <person name="Mejri S."/>
            <person name="Dirks R."/>
            <person name="Jansen H."/>
            <person name="Henkel C."/>
            <person name="Chen W.J."/>
            <person name="Zahm M."/>
            <person name="Cabau C."/>
            <person name="Klopp C."/>
            <person name="Thompson A.W."/>
            <person name="Robinson-Rechavi M."/>
            <person name="Braasch I."/>
            <person name="Lecointre G."/>
            <person name="Bobe J."/>
            <person name="Postlethwait J.H."/>
            <person name="Berthelot C."/>
            <person name="Roest Crollius H."/>
            <person name="Guiguen Y."/>
        </authorList>
    </citation>
    <scope>NUCLEOTIDE SEQUENCE</scope>
    <source>
        <strain evidence="4">NC1722</strain>
    </source>
</reference>
<feature type="chain" id="PRO_5042122142" description="Ig-like domain-containing protein" evidence="2">
    <location>
        <begin position="23"/>
        <end position="206"/>
    </location>
</feature>
<evidence type="ECO:0000259" key="3">
    <source>
        <dbReference type="PROSITE" id="PS50835"/>
    </source>
</evidence>
<dbReference type="Proteomes" id="UP001221898">
    <property type="component" value="Unassembled WGS sequence"/>
</dbReference>